<proteinExistence type="predicted"/>
<evidence type="ECO:0000313" key="1">
    <source>
        <dbReference type="EMBL" id="CDW23360.1"/>
    </source>
</evidence>
<reference evidence="1" key="1">
    <citation type="submission" date="2014-05" db="EMBL/GenBank/DDBJ databases">
        <authorList>
            <person name="Chronopoulou M."/>
        </authorList>
    </citation>
    <scope>NUCLEOTIDE SEQUENCE</scope>
    <source>
        <tissue evidence="1">Whole organism</tissue>
    </source>
</reference>
<accession>A0A0K2TC12</accession>
<dbReference type="AlphaFoldDB" id="A0A0K2TC12"/>
<dbReference type="EMBL" id="HACA01005999">
    <property type="protein sequence ID" value="CDW23360.1"/>
    <property type="molecule type" value="Transcribed_RNA"/>
</dbReference>
<protein>
    <submittedName>
        <fullName evidence="1">Uncharacterized protein</fullName>
    </submittedName>
</protein>
<organism evidence="1">
    <name type="scientific">Lepeophtheirus salmonis</name>
    <name type="common">Salmon louse</name>
    <name type="synonym">Caligus salmonis</name>
    <dbReference type="NCBI Taxonomy" id="72036"/>
    <lineage>
        <taxon>Eukaryota</taxon>
        <taxon>Metazoa</taxon>
        <taxon>Ecdysozoa</taxon>
        <taxon>Arthropoda</taxon>
        <taxon>Crustacea</taxon>
        <taxon>Multicrustacea</taxon>
        <taxon>Hexanauplia</taxon>
        <taxon>Copepoda</taxon>
        <taxon>Siphonostomatoida</taxon>
        <taxon>Caligidae</taxon>
        <taxon>Lepeophtheirus</taxon>
    </lineage>
</organism>
<feature type="non-terminal residue" evidence="1">
    <location>
        <position position="1"/>
    </location>
</feature>
<sequence length="49" mass="5576">FQYLEDQTVKYYNIKDPFVYSSHSLIESCTILGHKGSKIGSFSSNLNIC</sequence>
<name>A0A0K2TC12_LEPSM</name>